<keyword evidence="4" id="KW-0677">Repeat</keyword>
<keyword evidence="6" id="KW-0378">Hydrolase</keyword>
<dbReference type="InterPro" id="IPR033121">
    <property type="entry name" value="PEPTIDASE_A1"/>
</dbReference>
<evidence type="ECO:0000259" key="11">
    <source>
        <dbReference type="PROSITE" id="PS51767"/>
    </source>
</evidence>
<dbReference type="SUPFAM" id="SSF50630">
    <property type="entry name" value="Acid proteases"/>
    <property type="match status" value="1"/>
</dbReference>
<evidence type="ECO:0000256" key="1">
    <source>
        <dbReference type="ARBA" id="ARBA00007447"/>
    </source>
</evidence>
<dbReference type="PROSITE" id="PS51767">
    <property type="entry name" value="PEPTIDASE_A1"/>
    <property type="match status" value="1"/>
</dbReference>
<feature type="signal peptide" evidence="10">
    <location>
        <begin position="1"/>
        <end position="27"/>
    </location>
</feature>
<evidence type="ECO:0000256" key="4">
    <source>
        <dbReference type="ARBA" id="ARBA00022737"/>
    </source>
</evidence>
<dbReference type="EMBL" id="JBDFQZ010000012">
    <property type="protein sequence ID" value="KAK9673193.1"/>
    <property type="molecule type" value="Genomic_DNA"/>
</dbReference>
<dbReference type="Gene3D" id="2.40.70.10">
    <property type="entry name" value="Acid Proteases"/>
    <property type="match status" value="2"/>
</dbReference>
<evidence type="ECO:0000256" key="10">
    <source>
        <dbReference type="SAM" id="SignalP"/>
    </source>
</evidence>
<feature type="active site" evidence="9">
    <location>
        <position position="292"/>
    </location>
</feature>
<dbReference type="InterPro" id="IPR001461">
    <property type="entry name" value="Aspartic_peptidase_A1"/>
</dbReference>
<keyword evidence="13" id="KW-1185">Reference proteome</keyword>
<dbReference type="FunFam" id="2.40.70.10:FF:000015">
    <property type="entry name" value="Aspartyl protease family protein"/>
    <property type="match status" value="1"/>
</dbReference>
<evidence type="ECO:0000256" key="9">
    <source>
        <dbReference type="PIRSR" id="PIRSR601461-1"/>
    </source>
</evidence>
<gene>
    <name evidence="12" type="ORF">RND81_12G152200</name>
</gene>
<evidence type="ECO:0000256" key="3">
    <source>
        <dbReference type="ARBA" id="ARBA00022729"/>
    </source>
</evidence>
<evidence type="ECO:0000256" key="8">
    <source>
        <dbReference type="ARBA" id="ARBA00077656"/>
    </source>
</evidence>
<dbReference type="InterPro" id="IPR021109">
    <property type="entry name" value="Peptidase_aspartic_dom_sf"/>
</dbReference>
<evidence type="ECO:0000313" key="12">
    <source>
        <dbReference type="EMBL" id="KAK9673193.1"/>
    </source>
</evidence>
<evidence type="ECO:0000256" key="5">
    <source>
        <dbReference type="ARBA" id="ARBA00022750"/>
    </source>
</evidence>
<name>A0AAW1HAX5_SAPOF</name>
<comment type="similarity">
    <text evidence="1">Belongs to the peptidase A1 family.</text>
</comment>
<evidence type="ECO:0000256" key="2">
    <source>
        <dbReference type="ARBA" id="ARBA00022670"/>
    </source>
</evidence>
<accession>A0AAW1HAX5</accession>
<dbReference type="PANTHER" id="PTHR13683:SF800">
    <property type="entry name" value="EUKARYOTIC ASPARTYL PROTEASE FAMILY PROTEIN"/>
    <property type="match status" value="1"/>
</dbReference>
<evidence type="ECO:0000256" key="6">
    <source>
        <dbReference type="ARBA" id="ARBA00022801"/>
    </source>
</evidence>
<dbReference type="InterPro" id="IPR032799">
    <property type="entry name" value="TAXi_C"/>
</dbReference>
<dbReference type="GO" id="GO:0006508">
    <property type="term" value="P:proteolysis"/>
    <property type="evidence" value="ECO:0007669"/>
    <property type="project" value="UniProtKB-KW"/>
</dbReference>
<keyword evidence="3 10" id="KW-0732">Signal</keyword>
<dbReference type="GO" id="GO:0004190">
    <property type="term" value="F:aspartic-type endopeptidase activity"/>
    <property type="evidence" value="ECO:0007669"/>
    <property type="project" value="UniProtKB-KW"/>
</dbReference>
<dbReference type="InterPro" id="IPR032861">
    <property type="entry name" value="TAXi_N"/>
</dbReference>
<reference evidence="12" key="1">
    <citation type="submission" date="2024-03" db="EMBL/GenBank/DDBJ databases">
        <title>WGS assembly of Saponaria officinalis var. Norfolk2.</title>
        <authorList>
            <person name="Jenkins J."/>
            <person name="Shu S."/>
            <person name="Grimwood J."/>
            <person name="Barry K."/>
            <person name="Goodstein D."/>
            <person name="Schmutz J."/>
            <person name="Leebens-Mack J."/>
            <person name="Osbourn A."/>
        </authorList>
    </citation>
    <scope>NUCLEOTIDE SEQUENCE [LARGE SCALE GENOMIC DNA]</scope>
    <source>
        <strain evidence="12">JIC</strain>
    </source>
</reference>
<organism evidence="12 13">
    <name type="scientific">Saponaria officinalis</name>
    <name type="common">Common soapwort</name>
    <name type="synonym">Lychnis saponaria</name>
    <dbReference type="NCBI Taxonomy" id="3572"/>
    <lineage>
        <taxon>Eukaryota</taxon>
        <taxon>Viridiplantae</taxon>
        <taxon>Streptophyta</taxon>
        <taxon>Embryophyta</taxon>
        <taxon>Tracheophyta</taxon>
        <taxon>Spermatophyta</taxon>
        <taxon>Magnoliopsida</taxon>
        <taxon>eudicotyledons</taxon>
        <taxon>Gunneridae</taxon>
        <taxon>Pentapetalae</taxon>
        <taxon>Caryophyllales</taxon>
        <taxon>Caryophyllaceae</taxon>
        <taxon>Caryophylleae</taxon>
        <taxon>Saponaria</taxon>
    </lineage>
</organism>
<keyword evidence="2" id="KW-0645">Protease</keyword>
<feature type="active site" evidence="9">
    <location>
        <position position="97"/>
    </location>
</feature>
<feature type="chain" id="PRO_5043519764" description="Aspartic proteinase Asp1" evidence="10">
    <location>
        <begin position="28"/>
        <end position="437"/>
    </location>
</feature>
<dbReference type="Pfam" id="PF14543">
    <property type="entry name" value="TAXi_N"/>
    <property type="match status" value="1"/>
</dbReference>
<protein>
    <recommendedName>
        <fullName evidence="7">Aspartic proteinase Asp1</fullName>
    </recommendedName>
    <alternativeName>
        <fullName evidence="8">Nucellin-like protein</fullName>
    </alternativeName>
</protein>
<sequence>MMKLVKQYKVLWFLLLMFLGTLTISKCSYRGDDERRSAQYYYRGRPMFSRAFSSSLLSNKVASSIVLPVFGNVYPRGFYYVLMHIGEPPRPYFLDPDTGSDLTWLQCDAPCVHCTRAPHPLYKPSNDLIHSRDPLCAAVQPEYYKLESPEQCDYEVEYADGGSSLGVLLKDSVSFNLTDGHRSSPRVAIGCGYDQIPGPSHHPLDGVLGLGKGKISIVSQLSDQGVTRNVVGHCLSGQGGGYMFFGDNIYDSSRLDWTPMSRQHSKHYSPGFAELMYARKTTEVENLFVVFDSGSSYTYFASQAYHALISLMTRDLYKTSLKDAIDDDTLPVCWKGKRPFKSVRDVRKYFKPLALSFEDGGRSAPQFDIPPENYLIISVKGSVCLGILNGTEVGLQNYNIIGDISMQDKVVVYDNEKDRIGWAPAHCDKIPKGKAVT</sequence>
<evidence type="ECO:0000256" key="7">
    <source>
        <dbReference type="ARBA" id="ARBA00068871"/>
    </source>
</evidence>
<evidence type="ECO:0000313" key="13">
    <source>
        <dbReference type="Proteomes" id="UP001443914"/>
    </source>
</evidence>
<proteinExistence type="inferred from homology"/>
<dbReference type="Proteomes" id="UP001443914">
    <property type="component" value="Unassembled WGS sequence"/>
</dbReference>
<comment type="caution">
    <text evidence="12">The sequence shown here is derived from an EMBL/GenBank/DDBJ whole genome shotgun (WGS) entry which is preliminary data.</text>
</comment>
<keyword evidence="5" id="KW-0064">Aspartyl protease</keyword>
<dbReference type="PANTHER" id="PTHR13683">
    <property type="entry name" value="ASPARTYL PROTEASES"/>
    <property type="match status" value="1"/>
</dbReference>
<dbReference type="AlphaFoldDB" id="A0AAW1HAX5"/>
<dbReference type="Pfam" id="PF14541">
    <property type="entry name" value="TAXi_C"/>
    <property type="match status" value="1"/>
</dbReference>
<dbReference type="FunFam" id="2.40.70.10:FF:000027">
    <property type="entry name" value="Aspartic proteinase Asp1 isoform A"/>
    <property type="match status" value="1"/>
</dbReference>
<feature type="domain" description="Peptidase A1" evidence="11">
    <location>
        <begin position="79"/>
        <end position="423"/>
    </location>
</feature>